<reference evidence="2" key="3">
    <citation type="submission" date="2020-12" db="UniProtKB">
        <authorList>
            <consortium name="EnsemblPlants"/>
        </authorList>
    </citation>
    <scope>IDENTIFICATION</scope>
</reference>
<dbReference type="EnsemblPlants" id="Pp3c14_11240V3.1">
    <property type="protein sequence ID" value="Pp3c14_11240V3.1"/>
    <property type="gene ID" value="Pp3c14_11240"/>
</dbReference>
<dbReference type="Proteomes" id="UP000006727">
    <property type="component" value="Chromosome 14"/>
</dbReference>
<feature type="transmembrane region" description="Helical" evidence="1">
    <location>
        <begin position="12"/>
        <end position="33"/>
    </location>
</feature>
<proteinExistence type="predicted"/>
<dbReference type="AlphaFoldDB" id="A0A7I4AQP4"/>
<accession>A0A7I4AQP4</accession>
<keyword evidence="1" id="KW-1133">Transmembrane helix</keyword>
<evidence type="ECO:0000313" key="2">
    <source>
        <dbReference type="EnsemblPlants" id="Pp3c14_11240V3.1"/>
    </source>
</evidence>
<organism evidence="2 3">
    <name type="scientific">Physcomitrium patens</name>
    <name type="common">Spreading-leaved earth moss</name>
    <name type="synonym">Physcomitrella patens</name>
    <dbReference type="NCBI Taxonomy" id="3218"/>
    <lineage>
        <taxon>Eukaryota</taxon>
        <taxon>Viridiplantae</taxon>
        <taxon>Streptophyta</taxon>
        <taxon>Embryophyta</taxon>
        <taxon>Bryophyta</taxon>
        <taxon>Bryophytina</taxon>
        <taxon>Bryopsida</taxon>
        <taxon>Funariidae</taxon>
        <taxon>Funariales</taxon>
        <taxon>Funariaceae</taxon>
        <taxon>Physcomitrium</taxon>
    </lineage>
</organism>
<keyword evidence="3" id="KW-1185">Reference proteome</keyword>
<reference evidence="2 3" key="1">
    <citation type="journal article" date="2008" name="Science">
        <title>The Physcomitrella genome reveals evolutionary insights into the conquest of land by plants.</title>
        <authorList>
            <person name="Rensing S."/>
            <person name="Lang D."/>
            <person name="Zimmer A."/>
            <person name="Terry A."/>
            <person name="Salamov A."/>
            <person name="Shapiro H."/>
            <person name="Nishiyama T."/>
            <person name="Perroud P.-F."/>
            <person name="Lindquist E."/>
            <person name="Kamisugi Y."/>
            <person name="Tanahashi T."/>
            <person name="Sakakibara K."/>
            <person name="Fujita T."/>
            <person name="Oishi K."/>
            <person name="Shin-I T."/>
            <person name="Kuroki Y."/>
            <person name="Toyoda A."/>
            <person name="Suzuki Y."/>
            <person name="Hashimoto A."/>
            <person name="Yamaguchi K."/>
            <person name="Sugano A."/>
            <person name="Kohara Y."/>
            <person name="Fujiyama A."/>
            <person name="Anterola A."/>
            <person name="Aoki S."/>
            <person name="Ashton N."/>
            <person name="Barbazuk W.B."/>
            <person name="Barker E."/>
            <person name="Bennetzen J."/>
            <person name="Bezanilla M."/>
            <person name="Blankenship R."/>
            <person name="Cho S.H."/>
            <person name="Dutcher S."/>
            <person name="Estelle M."/>
            <person name="Fawcett J.A."/>
            <person name="Gundlach H."/>
            <person name="Hanada K."/>
            <person name="Heyl A."/>
            <person name="Hicks K.A."/>
            <person name="Hugh J."/>
            <person name="Lohr M."/>
            <person name="Mayer K."/>
            <person name="Melkozernov A."/>
            <person name="Murata T."/>
            <person name="Nelson D."/>
            <person name="Pils B."/>
            <person name="Prigge M."/>
            <person name="Reiss B."/>
            <person name="Renner T."/>
            <person name="Rombauts S."/>
            <person name="Rushton P."/>
            <person name="Sanderfoot A."/>
            <person name="Schween G."/>
            <person name="Shiu S.-H."/>
            <person name="Stueber K."/>
            <person name="Theodoulou F.L."/>
            <person name="Tu H."/>
            <person name="Van de Peer Y."/>
            <person name="Verrier P.J."/>
            <person name="Waters E."/>
            <person name="Wood A."/>
            <person name="Yang L."/>
            <person name="Cove D."/>
            <person name="Cuming A."/>
            <person name="Hasebe M."/>
            <person name="Lucas S."/>
            <person name="Mishler D.B."/>
            <person name="Reski R."/>
            <person name="Grigoriev I."/>
            <person name="Quatrano R.S."/>
            <person name="Boore J.L."/>
        </authorList>
    </citation>
    <scope>NUCLEOTIDE SEQUENCE [LARGE SCALE GENOMIC DNA]</scope>
    <source>
        <strain evidence="2 3">cv. Gransden 2004</strain>
    </source>
</reference>
<reference evidence="2 3" key="2">
    <citation type="journal article" date="2018" name="Plant J.">
        <title>The Physcomitrella patens chromosome-scale assembly reveals moss genome structure and evolution.</title>
        <authorList>
            <person name="Lang D."/>
            <person name="Ullrich K.K."/>
            <person name="Murat F."/>
            <person name="Fuchs J."/>
            <person name="Jenkins J."/>
            <person name="Haas F.B."/>
            <person name="Piednoel M."/>
            <person name="Gundlach H."/>
            <person name="Van Bel M."/>
            <person name="Meyberg R."/>
            <person name="Vives C."/>
            <person name="Morata J."/>
            <person name="Symeonidi A."/>
            <person name="Hiss M."/>
            <person name="Muchero W."/>
            <person name="Kamisugi Y."/>
            <person name="Saleh O."/>
            <person name="Blanc G."/>
            <person name="Decker E.L."/>
            <person name="van Gessel N."/>
            <person name="Grimwood J."/>
            <person name="Hayes R.D."/>
            <person name="Graham S.W."/>
            <person name="Gunter L.E."/>
            <person name="McDaniel S.F."/>
            <person name="Hoernstein S.N.W."/>
            <person name="Larsson A."/>
            <person name="Li F.W."/>
            <person name="Perroud P.F."/>
            <person name="Phillips J."/>
            <person name="Ranjan P."/>
            <person name="Rokshar D.S."/>
            <person name="Rothfels C.J."/>
            <person name="Schneider L."/>
            <person name="Shu S."/>
            <person name="Stevenson D.W."/>
            <person name="Thummler F."/>
            <person name="Tillich M."/>
            <person name="Villarreal Aguilar J.C."/>
            <person name="Widiez T."/>
            <person name="Wong G.K."/>
            <person name="Wymore A."/>
            <person name="Zhang Y."/>
            <person name="Zimmer A.D."/>
            <person name="Quatrano R.S."/>
            <person name="Mayer K.F.X."/>
            <person name="Goodstein D."/>
            <person name="Casacuberta J.M."/>
            <person name="Vandepoele K."/>
            <person name="Reski R."/>
            <person name="Cuming A.C."/>
            <person name="Tuskan G.A."/>
            <person name="Maumus F."/>
            <person name="Salse J."/>
            <person name="Schmutz J."/>
            <person name="Rensing S.A."/>
        </authorList>
    </citation>
    <scope>NUCLEOTIDE SEQUENCE [LARGE SCALE GENOMIC DNA]</scope>
    <source>
        <strain evidence="2 3">cv. Gransden 2004</strain>
    </source>
</reference>
<dbReference type="InParanoid" id="A0A7I4AQP4"/>
<keyword evidence="1" id="KW-0472">Membrane</keyword>
<dbReference type="Gramene" id="Pp3c14_11240V3.1">
    <property type="protein sequence ID" value="Pp3c14_11240V3.1"/>
    <property type="gene ID" value="Pp3c14_11240"/>
</dbReference>
<protein>
    <submittedName>
        <fullName evidence="2">Uncharacterized protein</fullName>
    </submittedName>
</protein>
<evidence type="ECO:0000256" key="1">
    <source>
        <dbReference type="SAM" id="Phobius"/>
    </source>
</evidence>
<evidence type="ECO:0000313" key="3">
    <source>
        <dbReference type="Proteomes" id="UP000006727"/>
    </source>
</evidence>
<sequence>MGSTHCHLITRPLLLARLAAFGAGNVALFRAGIELFRGLMVRLAEVGRCSGCKCWWWWLMEPARRAGHAETLRYAEVLEKAVVEGECCRSATSSR</sequence>
<name>A0A7I4AQP4_PHYPA</name>
<keyword evidence="1" id="KW-0812">Transmembrane</keyword>
<dbReference type="EMBL" id="ABEU02000014">
    <property type="status" value="NOT_ANNOTATED_CDS"/>
    <property type="molecule type" value="Genomic_DNA"/>
</dbReference>